<comment type="catalytic activity">
    <reaction evidence="5">
        <text>glucuronate acceptor + UDP-alpha-D-glucuronate = acceptor beta-D-glucuronoside + UDP + H(+)</text>
        <dbReference type="Rhea" id="RHEA:21032"/>
        <dbReference type="ChEBI" id="CHEBI:15378"/>
        <dbReference type="ChEBI" id="CHEBI:58052"/>
        <dbReference type="ChEBI" id="CHEBI:58223"/>
        <dbReference type="ChEBI" id="CHEBI:132367"/>
        <dbReference type="ChEBI" id="CHEBI:132368"/>
        <dbReference type="EC" id="2.4.1.17"/>
    </reaction>
</comment>
<dbReference type="InterPro" id="IPR002213">
    <property type="entry name" value="UDP_glucos_trans"/>
</dbReference>
<dbReference type="EMBL" id="UXUI01014252">
    <property type="protein sequence ID" value="VDD97591.1"/>
    <property type="molecule type" value="Genomic_DNA"/>
</dbReference>
<comment type="similarity">
    <text evidence="1">Belongs to the UDP-glycosyltransferase family.</text>
</comment>
<dbReference type="EC" id="2.4.1.17" evidence="2"/>
<dbReference type="CDD" id="cd03784">
    <property type="entry name" value="GT1_Gtf-like"/>
    <property type="match status" value="1"/>
</dbReference>
<dbReference type="AlphaFoldDB" id="A0A0N4VQ96"/>
<accession>A0A0N4VQ96</accession>
<dbReference type="OrthoDB" id="416356at2759"/>
<dbReference type="SUPFAM" id="SSF53756">
    <property type="entry name" value="UDP-Glycosyltransferase/glycogen phosphorylase"/>
    <property type="match status" value="1"/>
</dbReference>
<keyword evidence="3" id="KW-0328">Glycosyltransferase</keyword>
<evidence type="ECO:0000256" key="2">
    <source>
        <dbReference type="ARBA" id="ARBA00012544"/>
    </source>
</evidence>
<evidence type="ECO:0000313" key="9">
    <source>
        <dbReference type="WBParaSite" id="EVEC_0001318801-mRNA-1"/>
    </source>
</evidence>
<dbReference type="GO" id="GO:0015020">
    <property type="term" value="F:glucuronosyltransferase activity"/>
    <property type="evidence" value="ECO:0007669"/>
    <property type="project" value="UniProtKB-EC"/>
</dbReference>
<organism evidence="9">
    <name type="scientific">Enterobius vermicularis</name>
    <name type="common">Human pinworm</name>
    <dbReference type="NCBI Taxonomy" id="51028"/>
    <lineage>
        <taxon>Eukaryota</taxon>
        <taxon>Metazoa</taxon>
        <taxon>Ecdysozoa</taxon>
        <taxon>Nematoda</taxon>
        <taxon>Chromadorea</taxon>
        <taxon>Rhabditida</taxon>
        <taxon>Spirurina</taxon>
        <taxon>Oxyuridomorpha</taxon>
        <taxon>Oxyuroidea</taxon>
        <taxon>Oxyuridae</taxon>
        <taxon>Enterobius</taxon>
    </lineage>
</organism>
<evidence type="ECO:0000256" key="6">
    <source>
        <dbReference type="SAM" id="Phobius"/>
    </source>
</evidence>
<evidence type="ECO:0000256" key="1">
    <source>
        <dbReference type="ARBA" id="ARBA00009995"/>
    </source>
</evidence>
<sequence>MVHVCNYRFMTSPETELFRKYVDPDFPRLEEVASTCPLVMVNFEELYALPRPMLHKVVYIGGLGITERSVGQFKVIADKASNIIVFLFGSIANASEMPSSWKNAFLNSFRSFPHIEFITRYDGEDLQSKLPQNVHTYEWLPQTDLLPLITHAGHNSIIEAVNAGVPMIAIPLFVDQPMNALLAEKRHFGILLQKSQVSEEALKEAIKTLTEDESYAKAVKHVQKMIQKKPSKPEELLVRWTEYVGKFKDLSNLTPYSVKLNFIQYYSIDVIFFIVLVLSLIIIATFKISLFIVTCLRKLFLLKKEKTS</sequence>
<dbReference type="PANTHER" id="PTHR48043">
    <property type="entry name" value="EG:EG0003.4 PROTEIN-RELATED"/>
    <property type="match status" value="1"/>
</dbReference>
<keyword evidence="4" id="KW-0808">Transferase</keyword>
<dbReference type="WBParaSite" id="EVEC_0001318801-mRNA-1">
    <property type="protein sequence ID" value="EVEC_0001318801-mRNA-1"/>
    <property type="gene ID" value="EVEC_0001318801"/>
</dbReference>
<keyword evidence="6" id="KW-1133">Transmembrane helix</keyword>
<dbReference type="Proteomes" id="UP000274131">
    <property type="component" value="Unassembled WGS sequence"/>
</dbReference>
<evidence type="ECO:0000256" key="5">
    <source>
        <dbReference type="ARBA" id="ARBA00047475"/>
    </source>
</evidence>
<evidence type="ECO:0000256" key="3">
    <source>
        <dbReference type="ARBA" id="ARBA00022676"/>
    </source>
</evidence>
<evidence type="ECO:0000256" key="4">
    <source>
        <dbReference type="ARBA" id="ARBA00022679"/>
    </source>
</evidence>
<keyword evidence="6" id="KW-0472">Membrane</keyword>
<evidence type="ECO:0000313" key="7">
    <source>
        <dbReference type="EMBL" id="VDD97591.1"/>
    </source>
</evidence>
<keyword evidence="8" id="KW-1185">Reference proteome</keyword>
<dbReference type="Pfam" id="PF00201">
    <property type="entry name" value="UDPGT"/>
    <property type="match status" value="1"/>
</dbReference>
<feature type="transmembrane region" description="Helical" evidence="6">
    <location>
        <begin position="270"/>
        <end position="296"/>
    </location>
</feature>
<protein>
    <recommendedName>
        <fullName evidence="2">glucuronosyltransferase</fullName>
        <ecNumber evidence="2">2.4.1.17</ecNumber>
    </recommendedName>
</protein>
<reference evidence="7 8" key="2">
    <citation type="submission" date="2018-10" db="EMBL/GenBank/DDBJ databases">
        <authorList>
            <consortium name="Pathogen Informatics"/>
        </authorList>
    </citation>
    <scope>NUCLEOTIDE SEQUENCE [LARGE SCALE GENOMIC DNA]</scope>
</reference>
<proteinExistence type="inferred from homology"/>
<dbReference type="PANTHER" id="PTHR48043:SF145">
    <property type="entry name" value="FI06409P-RELATED"/>
    <property type="match status" value="1"/>
</dbReference>
<dbReference type="InterPro" id="IPR050271">
    <property type="entry name" value="UDP-glycosyltransferase"/>
</dbReference>
<gene>
    <name evidence="7" type="ORF">EVEC_LOCUS12342</name>
</gene>
<reference evidence="9" key="1">
    <citation type="submission" date="2017-02" db="UniProtKB">
        <authorList>
            <consortium name="WormBaseParasite"/>
        </authorList>
    </citation>
    <scope>IDENTIFICATION</scope>
</reference>
<name>A0A0N4VQ96_ENTVE</name>
<dbReference type="FunFam" id="3.40.50.2000:FF:000021">
    <property type="entry name" value="UDP-glucuronosyltransferase"/>
    <property type="match status" value="1"/>
</dbReference>
<keyword evidence="6" id="KW-0812">Transmembrane</keyword>
<dbReference type="STRING" id="51028.A0A0N4VQ96"/>
<evidence type="ECO:0000313" key="8">
    <source>
        <dbReference type="Proteomes" id="UP000274131"/>
    </source>
</evidence>
<dbReference type="Gene3D" id="3.40.50.2000">
    <property type="entry name" value="Glycogen Phosphorylase B"/>
    <property type="match status" value="1"/>
</dbReference>